<dbReference type="GO" id="GO:0005886">
    <property type="term" value="C:plasma membrane"/>
    <property type="evidence" value="ECO:0007669"/>
    <property type="project" value="UniProtKB-SubCell"/>
</dbReference>
<dbReference type="PANTHER" id="PTHR11712:SF352">
    <property type="entry name" value="3-OXOACYL-[ACYL-CARRIER-PROTEIN] SYNTHASE"/>
    <property type="match status" value="1"/>
</dbReference>
<sequence length="443" mass="47587">MNSSIALVKCKGYPMKSDKENPKETGQKPKVAITGIGLLCCLGVDTETCWQGMLEGRSGIRRITRFDPSRCKTQIAGELPQAYFEMEKDSFTPKILRQSTLASRATILAARQALKDAAVDLEVLDKEKVAVITGCGGSTYGDEIAFVENNNSKRRRRVPIVSHGMLNALSACITIEFGFQGPSFNVATACASGAHAVGLGFDYVRHTGGMCMVVGIDTLMYEETIEGFNALMALSERNEEPEKASRPFDGLRSGFVISEGACALMLEPYEGAVSRGAGIYAVITGYAATSETHNIVAPDMTGAGMAATMRLALERAGMPKEKVGYINAHGTSTYHNDLAETRAIKMLFGERASQIPVSSVKSMIGHSIGAAGAIEVAVCALTLQRQVLTPTINHEVKDPECDLDYVPNEARRVEGLECVLSNSFGFGGHNCSIVLERNPQDPI</sequence>
<evidence type="ECO:0000256" key="4">
    <source>
        <dbReference type="ARBA" id="ARBA00022475"/>
    </source>
</evidence>
<dbReference type="GO" id="GO:0004315">
    <property type="term" value="F:3-oxoacyl-[acyl-carrier-protein] synthase activity"/>
    <property type="evidence" value="ECO:0007669"/>
    <property type="project" value="InterPro"/>
</dbReference>
<keyword evidence="4" id="KW-1003">Cell membrane</keyword>
<dbReference type="PROSITE" id="PS00606">
    <property type="entry name" value="KS3_1"/>
    <property type="match status" value="1"/>
</dbReference>
<dbReference type="InterPro" id="IPR018201">
    <property type="entry name" value="Ketoacyl_synth_AS"/>
</dbReference>
<proteinExistence type="inferred from homology"/>
<evidence type="ECO:0000256" key="11">
    <source>
        <dbReference type="ARBA" id="ARBA00039445"/>
    </source>
</evidence>
<dbReference type="SUPFAM" id="SSF53901">
    <property type="entry name" value="Thiolase-like"/>
    <property type="match status" value="2"/>
</dbReference>
<dbReference type="NCBIfam" id="NF005589">
    <property type="entry name" value="PRK07314.1"/>
    <property type="match status" value="1"/>
</dbReference>
<keyword evidence="6 13" id="KW-0808">Transferase</keyword>
<dbReference type="Pfam" id="PF00109">
    <property type="entry name" value="ketoacyl-synt"/>
    <property type="match status" value="1"/>
</dbReference>
<evidence type="ECO:0000256" key="8">
    <source>
        <dbReference type="ARBA" id="ARBA00022989"/>
    </source>
</evidence>
<evidence type="ECO:0000256" key="7">
    <source>
        <dbReference type="ARBA" id="ARBA00022692"/>
    </source>
</evidence>
<dbReference type="EMBL" id="DSUH01000048">
    <property type="protein sequence ID" value="HGU31655.1"/>
    <property type="molecule type" value="Genomic_DNA"/>
</dbReference>
<dbReference type="InterPro" id="IPR020841">
    <property type="entry name" value="PKS_Beta-ketoAc_synthase_dom"/>
</dbReference>
<comment type="subcellular location">
    <subcellularLocation>
        <location evidence="1">Cell inner membrane</location>
    </subcellularLocation>
</comment>
<evidence type="ECO:0000313" key="15">
    <source>
        <dbReference type="EMBL" id="HGU31655.1"/>
    </source>
</evidence>
<evidence type="ECO:0000256" key="6">
    <source>
        <dbReference type="ARBA" id="ARBA00022679"/>
    </source>
</evidence>
<dbReference type="Pfam" id="PF02801">
    <property type="entry name" value="Ketoacyl-synt_C"/>
    <property type="match status" value="1"/>
</dbReference>
<evidence type="ECO:0000256" key="12">
    <source>
        <dbReference type="ARBA" id="ARBA00041756"/>
    </source>
</evidence>
<evidence type="ECO:0000256" key="9">
    <source>
        <dbReference type="ARBA" id="ARBA00023136"/>
    </source>
</evidence>
<evidence type="ECO:0000256" key="2">
    <source>
        <dbReference type="ARBA" id="ARBA00008467"/>
    </source>
</evidence>
<dbReference type="AlphaFoldDB" id="A0A7C4RM49"/>
<dbReference type="PROSITE" id="PS52004">
    <property type="entry name" value="KS3_2"/>
    <property type="match status" value="1"/>
</dbReference>
<dbReference type="PANTHER" id="PTHR11712">
    <property type="entry name" value="POLYKETIDE SYNTHASE-RELATED"/>
    <property type="match status" value="1"/>
</dbReference>
<protein>
    <recommendedName>
        <fullName evidence="11">Nodulation protein E</fullName>
    </recommendedName>
    <alternativeName>
        <fullName evidence="12">Host-specificity of nodulation protein B</fullName>
    </alternativeName>
</protein>
<dbReference type="CDD" id="cd00834">
    <property type="entry name" value="KAS_I_II"/>
    <property type="match status" value="1"/>
</dbReference>
<evidence type="ECO:0000259" key="14">
    <source>
        <dbReference type="PROSITE" id="PS52004"/>
    </source>
</evidence>
<comment type="similarity">
    <text evidence="2 13">Belongs to the thiolase-like superfamily. Beta-ketoacyl-ACP synthases family.</text>
</comment>
<comment type="function">
    <text evidence="10">Proposed to synthesize NOD factor fatty acyl chain. Involved in the synthesis of a highly unsaturated fatty acid moiety, which forms part of a lipo-oligosaccharide that is responsible for host specificity.</text>
</comment>
<comment type="caution">
    <text evidence="15">The sequence shown here is derived from an EMBL/GenBank/DDBJ whole genome shotgun (WGS) entry which is preliminary data.</text>
</comment>
<dbReference type="Gene3D" id="3.40.47.10">
    <property type="match status" value="1"/>
</dbReference>
<feature type="domain" description="Ketosynthase family 3 (KS3)" evidence="14">
    <location>
        <begin position="28"/>
        <end position="437"/>
    </location>
</feature>
<dbReference type="InterPro" id="IPR014030">
    <property type="entry name" value="Ketoacyl_synth_N"/>
</dbReference>
<dbReference type="SMART" id="SM00825">
    <property type="entry name" value="PKS_KS"/>
    <property type="match status" value="1"/>
</dbReference>
<keyword evidence="5" id="KW-0997">Cell inner membrane</keyword>
<evidence type="ECO:0000256" key="5">
    <source>
        <dbReference type="ARBA" id="ARBA00022519"/>
    </source>
</evidence>
<evidence type="ECO:0000256" key="13">
    <source>
        <dbReference type="RuleBase" id="RU003694"/>
    </source>
</evidence>
<dbReference type="InterPro" id="IPR016039">
    <property type="entry name" value="Thiolase-like"/>
</dbReference>
<keyword evidence="8" id="KW-1133">Transmembrane helix</keyword>
<keyword evidence="9" id="KW-0472">Membrane</keyword>
<gene>
    <name evidence="15" type="ORF">ENS29_02230</name>
</gene>
<evidence type="ECO:0000256" key="1">
    <source>
        <dbReference type="ARBA" id="ARBA00004533"/>
    </source>
</evidence>
<evidence type="ECO:0000256" key="3">
    <source>
        <dbReference type="ARBA" id="ARBA00022458"/>
    </source>
</evidence>
<dbReference type="FunFam" id="3.40.47.10:FF:000029">
    <property type="entry name" value="3-oxoacyl-[acyl-carrier-protein] synthase 1"/>
    <property type="match status" value="1"/>
</dbReference>
<organism evidence="15">
    <name type="scientific">Desulfatirhabdium butyrativorans</name>
    <dbReference type="NCBI Taxonomy" id="340467"/>
    <lineage>
        <taxon>Bacteria</taxon>
        <taxon>Pseudomonadati</taxon>
        <taxon>Thermodesulfobacteriota</taxon>
        <taxon>Desulfobacteria</taxon>
        <taxon>Desulfobacterales</taxon>
        <taxon>Desulfatirhabdiaceae</taxon>
        <taxon>Desulfatirhabdium</taxon>
    </lineage>
</organism>
<dbReference type="InterPro" id="IPR000794">
    <property type="entry name" value="Beta-ketoacyl_synthase"/>
</dbReference>
<dbReference type="InterPro" id="IPR014031">
    <property type="entry name" value="Ketoacyl_synth_C"/>
</dbReference>
<reference evidence="15" key="1">
    <citation type="journal article" date="2020" name="mSystems">
        <title>Genome- and Community-Level Interaction Insights into Carbon Utilization and Element Cycling Functions of Hydrothermarchaeota in Hydrothermal Sediment.</title>
        <authorList>
            <person name="Zhou Z."/>
            <person name="Liu Y."/>
            <person name="Xu W."/>
            <person name="Pan J."/>
            <person name="Luo Z.H."/>
            <person name="Li M."/>
        </authorList>
    </citation>
    <scope>NUCLEOTIDE SEQUENCE [LARGE SCALE GENOMIC DNA]</scope>
    <source>
        <strain evidence="15">SpSt-477</strain>
    </source>
</reference>
<name>A0A7C4RM49_9BACT</name>
<evidence type="ECO:0000256" key="10">
    <source>
        <dbReference type="ARBA" id="ARBA00037576"/>
    </source>
</evidence>
<accession>A0A7C4RM49</accession>
<keyword evidence="7" id="KW-0812">Transmembrane</keyword>
<dbReference type="GO" id="GO:0006633">
    <property type="term" value="P:fatty acid biosynthetic process"/>
    <property type="evidence" value="ECO:0007669"/>
    <property type="project" value="InterPro"/>
</dbReference>
<keyword evidence="3" id="KW-0536">Nodulation</keyword>